<sequence length="103" mass="12408">MEQKLFLKVNEDKTKICHLSQDVKFLGYTFYKRRNKDSGGEEWKTAVYKKSRKKFKNTVREILDRRCPLGLGKCKSKLRKFITGWANYFKYGLTKNERLKFEQ</sequence>
<dbReference type="Pfam" id="PF08388">
    <property type="entry name" value="GIIM"/>
    <property type="match status" value="1"/>
</dbReference>
<reference evidence="3" key="1">
    <citation type="submission" date="2017-05" db="EMBL/GenBank/DDBJ databases">
        <title>Improved OligoMM genomes.</title>
        <authorList>
            <person name="Garzetti D."/>
        </authorList>
    </citation>
    <scope>NUCLEOTIDE SEQUENCE [LARGE SCALE GENOMIC DNA]</scope>
    <source>
        <strain evidence="3">YL45</strain>
    </source>
</reference>
<protein>
    <recommendedName>
        <fullName evidence="1">Group II intron maturase-specific domain-containing protein</fullName>
    </recommendedName>
</protein>
<accession>A0A227KEM3</accession>
<organism evidence="2 3">
    <name type="scientific">Turicimonas muris</name>
    <dbReference type="NCBI Taxonomy" id="1796652"/>
    <lineage>
        <taxon>Bacteria</taxon>
        <taxon>Pseudomonadati</taxon>
        <taxon>Pseudomonadota</taxon>
        <taxon>Betaproteobacteria</taxon>
        <taxon>Burkholderiales</taxon>
        <taxon>Sutterellaceae</taxon>
        <taxon>Turicimonas</taxon>
    </lineage>
</organism>
<evidence type="ECO:0000313" key="2">
    <source>
        <dbReference type="EMBL" id="OXE46042.1"/>
    </source>
</evidence>
<gene>
    <name evidence="2" type="ORF">ADH67_10005</name>
</gene>
<dbReference type="Proteomes" id="UP000214610">
    <property type="component" value="Unassembled WGS sequence"/>
</dbReference>
<evidence type="ECO:0000313" key="3">
    <source>
        <dbReference type="Proteomes" id="UP000214610"/>
    </source>
</evidence>
<keyword evidence="3" id="KW-1185">Reference proteome</keyword>
<feature type="domain" description="Group II intron maturase-specific" evidence="1">
    <location>
        <begin position="53"/>
        <end position="96"/>
    </location>
</feature>
<evidence type="ECO:0000259" key="1">
    <source>
        <dbReference type="Pfam" id="PF08388"/>
    </source>
</evidence>
<proteinExistence type="predicted"/>
<dbReference type="InterPro" id="IPR013597">
    <property type="entry name" value="Mat_intron_G2"/>
</dbReference>
<name>A0A227KEM3_9BURK</name>
<dbReference type="EMBL" id="NHMP01000006">
    <property type="protein sequence ID" value="OXE46042.1"/>
    <property type="molecule type" value="Genomic_DNA"/>
</dbReference>
<comment type="caution">
    <text evidence="2">The sequence shown here is derived from an EMBL/GenBank/DDBJ whole genome shotgun (WGS) entry which is preliminary data.</text>
</comment>
<dbReference type="AlphaFoldDB" id="A0A227KEM3"/>